<dbReference type="InterPro" id="IPR005314">
    <property type="entry name" value="Peptidase_C50"/>
</dbReference>
<evidence type="ECO:0000313" key="9">
    <source>
        <dbReference type="Proteomes" id="UP000759131"/>
    </source>
</evidence>
<keyword evidence="3" id="KW-0378">Hydrolase</keyword>
<dbReference type="GO" id="GO:0005737">
    <property type="term" value="C:cytoplasm"/>
    <property type="evidence" value="ECO:0007669"/>
    <property type="project" value="TreeGrafter"/>
</dbReference>
<dbReference type="PROSITE" id="PS51700">
    <property type="entry name" value="SEPARIN"/>
    <property type="match status" value="1"/>
</dbReference>
<feature type="region of interest" description="Disordered" evidence="6">
    <location>
        <begin position="1"/>
        <end position="52"/>
    </location>
</feature>
<evidence type="ECO:0000256" key="6">
    <source>
        <dbReference type="SAM" id="MobiDB-lite"/>
    </source>
</evidence>
<dbReference type="EMBL" id="CAJPIZ010008143">
    <property type="protein sequence ID" value="CAG2110898.1"/>
    <property type="molecule type" value="Genomic_DNA"/>
</dbReference>
<feature type="domain" description="Peptidase C50" evidence="7">
    <location>
        <begin position="1297"/>
        <end position="1394"/>
    </location>
</feature>
<evidence type="ECO:0000256" key="4">
    <source>
        <dbReference type="ARBA" id="ARBA00022829"/>
    </source>
</evidence>
<evidence type="ECO:0000256" key="5">
    <source>
        <dbReference type="SAM" id="Coils"/>
    </source>
</evidence>
<dbReference type="Proteomes" id="UP000759131">
    <property type="component" value="Unassembled WGS sequence"/>
</dbReference>
<organism evidence="8">
    <name type="scientific">Medioppia subpectinata</name>
    <dbReference type="NCBI Taxonomy" id="1979941"/>
    <lineage>
        <taxon>Eukaryota</taxon>
        <taxon>Metazoa</taxon>
        <taxon>Ecdysozoa</taxon>
        <taxon>Arthropoda</taxon>
        <taxon>Chelicerata</taxon>
        <taxon>Arachnida</taxon>
        <taxon>Acari</taxon>
        <taxon>Acariformes</taxon>
        <taxon>Sarcoptiformes</taxon>
        <taxon>Oribatida</taxon>
        <taxon>Brachypylina</taxon>
        <taxon>Oppioidea</taxon>
        <taxon>Oppiidae</taxon>
        <taxon>Medioppia</taxon>
    </lineage>
</organism>
<feature type="compositionally biased region" description="Polar residues" evidence="6">
    <location>
        <begin position="1"/>
        <end position="11"/>
    </location>
</feature>
<accession>A0A7R9Q334</accession>
<dbReference type="GO" id="GO:0072686">
    <property type="term" value="C:mitotic spindle"/>
    <property type="evidence" value="ECO:0007669"/>
    <property type="project" value="TreeGrafter"/>
</dbReference>
<sequence length="1492" mass="169735">MSSNVLKSLNDNSEDKTRDGHQKATKAHKLRSKSASIATTTTTTTTGRVGGGRRGQRCGLFADIISSAVWLNDVRAHRREDIDAVLVMANKHMIDGCDCVTLCVTLILIGNTHFETFLFNLKEFETRVAAQEDANTAAVAPQTTASEADKREDTSGVVNDIPVHKDSKLEANVMLGLVNMKNMKDLLAPMDEAVEHWSRAFKLSLKSHILTEESVIGFKLYYNLSSVIHIYNFYKRFEASLRAAKLMNDFCQYYSHKYSEISLTANYYLVKAYIQLGAVSKATASLAPLRPSSVSADQSMPETLGTSLNLLAKCEVDLLNGRTEKAAKSLQLYLASDYLQKLTINRYYVKALSLLMATKLPAKHFNYSLNFREFLEPIQMSVCILKRWHPWLSTTVRANNENQVVNAADLDPLWYKYGVMTFAFDALSLATDFYTNVEIPIDSFYYYNSLIKLGRRYCATVRLSEVLLIGSQLDAICDHKYSAQTKLNNASLCLQSTHYSSDSTPVFAGDSSESTTTCEVKHSIDGQHIPQTDPEIDIKSTQCSSNLNSSIREDCEHKHSTNPWEMKRRLRNIDNSLSDSEDYSSNRKKPSIDLQTLIDENSFQEILDLVITSIEIDFYKLLLDENDAKYIIKQIKGVHMNCLENYASNVLKPRIEELMDETSQEIVDNYPIYRLLKFKLVEKIASLEVELKEYEDAVNTCLNITAYPTYTYGERLIVSNLMYLEALSKFELYLCKRNINSDKLWIEFNHNYMECSDASASALSQALTPPRPQAMKALAPKAPKQKAFKNEEMNDYVTALTNKLYDELKPDQKTAKLFDNDSEMRSFSMSDLNSTATEKAVDSDIIVVDVFSKDKPNPNPTPTKRMTRSKTKLIENVEKPLKTTKRRALSSKSKPLSDVSNDVKDLNINYENLDDVFHQKLVISDEVKVVKKFSKEDSFDLSSIISTLKRIFRLVSSHPSCKLYTSVHKLLSQIYSMEELKNEDIVGYHYSETNDSNYRYRNLFIAEKKRKLNRLVKYDLKCIAFDPQIIGSNNSYKTYTDSLPNDWRIIQFSTVNTDSKIPELMVCRFQKNCRPVFLKIKADPNRIIKHFMTHFAEIIERSNASIVNKDKETFWRLRYSLNDELMVLLRSVEETWFGAFRGILFGQIMNKNYRKMCTTLSSYINVYAKSDGLCCKSEGLLDVMVESLPSLKYCEYKTAMKTLFTTPSDALITKCFEKYEQLFTDCFPIDNKELVFTTYGLSPVGLILDKSLEAFPLESLPSLQTYNQSLFRTPSLRILSLMYNTFKDNIYSNGVDEKSVYYVINPADNLDKTQEYFKESFTAMKEWNGVIGRVPPPQELKNALDSKDAYIFFGHGAGASYYRAIPEGLDGCSVNCASVVMGCSSGKLFSDGKHLQSYGTPYRFMMNGSPCYVGVLWDVTDKDIDKFSDHLLSHWFSNWKRDSNVAKRETNMSIASAVSLSRKSCRLKYLIGAAPVVYGLPLCAKIDKNESN</sequence>
<comment type="catalytic activity">
    <reaction evidence="1">
        <text>All bonds known to be hydrolyzed by this endopeptidase have arginine in P1 and an acidic residue in P4. P6 is often occupied by an acidic residue or by a hydroxy-amino-acid residue, the phosphorylation of which enhances cleavage.</text>
        <dbReference type="EC" id="3.4.22.49"/>
    </reaction>
</comment>
<dbReference type="GO" id="GO:0006508">
    <property type="term" value="P:proteolysis"/>
    <property type="evidence" value="ECO:0007669"/>
    <property type="project" value="InterPro"/>
</dbReference>
<dbReference type="PANTHER" id="PTHR12792:SF0">
    <property type="entry name" value="SEPARIN"/>
    <property type="match status" value="1"/>
</dbReference>
<gene>
    <name evidence="8" type="ORF">OSB1V03_LOCUS10881</name>
</gene>
<dbReference type="OrthoDB" id="10255632at2759"/>
<keyword evidence="9" id="KW-1185">Reference proteome</keyword>
<keyword evidence="4" id="KW-0159">Chromosome partition</keyword>
<feature type="compositionally biased region" description="Basic residues" evidence="6">
    <location>
        <begin position="23"/>
        <end position="32"/>
    </location>
</feature>
<feature type="compositionally biased region" description="Basic and acidic residues" evidence="6">
    <location>
        <begin position="13"/>
        <end position="22"/>
    </location>
</feature>
<reference evidence="8" key="1">
    <citation type="submission" date="2020-11" db="EMBL/GenBank/DDBJ databases">
        <authorList>
            <person name="Tran Van P."/>
        </authorList>
    </citation>
    <scope>NUCLEOTIDE SEQUENCE</scope>
</reference>
<evidence type="ECO:0000256" key="3">
    <source>
        <dbReference type="ARBA" id="ARBA00022801"/>
    </source>
</evidence>
<name>A0A7R9Q334_9ACAR</name>
<dbReference type="EMBL" id="OC862718">
    <property type="protein sequence ID" value="CAD7630468.1"/>
    <property type="molecule type" value="Genomic_DNA"/>
</dbReference>
<dbReference type="PANTHER" id="PTHR12792">
    <property type="entry name" value="EXTRA SPINDLE POLES 1-RELATED"/>
    <property type="match status" value="1"/>
</dbReference>
<evidence type="ECO:0000256" key="2">
    <source>
        <dbReference type="ARBA" id="ARBA00012489"/>
    </source>
</evidence>
<evidence type="ECO:0000259" key="7">
    <source>
        <dbReference type="PROSITE" id="PS51700"/>
    </source>
</evidence>
<dbReference type="InterPro" id="IPR030397">
    <property type="entry name" value="SEPARIN_core_dom"/>
</dbReference>
<evidence type="ECO:0000256" key="1">
    <source>
        <dbReference type="ARBA" id="ARBA00000451"/>
    </source>
</evidence>
<dbReference type="Pfam" id="PF03568">
    <property type="entry name" value="Separin_C"/>
    <property type="match status" value="1"/>
</dbReference>
<dbReference type="GO" id="GO:0051307">
    <property type="term" value="P:meiotic chromosome separation"/>
    <property type="evidence" value="ECO:0007669"/>
    <property type="project" value="TreeGrafter"/>
</dbReference>
<evidence type="ECO:0000313" key="8">
    <source>
        <dbReference type="EMBL" id="CAD7630468.1"/>
    </source>
</evidence>
<dbReference type="GO" id="GO:0005634">
    <property type="term" value="C:nucleus"/>
    <property type="evidence" value="ECO:0007669"/>
    <property type="project" value="InterPro"/>
</dbReference>
<dbReference type="GO" id="GO:0004197">
    <property type="term" value="F:cysteine-type endopeptidase activity"/>
    <property type="evidence" value="ECO:0007669"/>
    <property type="project" value="InterPro"/>
</dbReference>
<feature type="coiled-coil region" evidence="5">
    <location>
        <begin position="677"/>
        <end position="704"/>
    </location>
</feature>
<protein>
    <recommendedName>
        <fullName evidence="2">separase</fullName>
        <ecNumber evidence="2">3.4.22.49</ecNumber>
    </recommendedName>
</protein>
<dbReference type="EC" id="3.4.22.49" evidence="2"/>
<proteinExistence type="predicted"/>
<keyword evidence="5" id="KW-0175">Coiled coil</keyword>